<dbReference type="SUPFAM" id="SSF54277">
    <property type="entry name" value="CAD &amp; PB1 domains"/>
    <property type="match status" value="1"/>
</dbReference>
<feature type="non-terminal residue" evidence="1">
    <location>
        <position position="1"/>
    </location>
</feature>
<comment type="caution">
    <text evidence="1">The sequence shown here is derived from an EMBL/GenBank/DDBJ whole genome shotgun (WGS) entry which is preliminary data.</text>
</comment>
<keyword evidence="2" id="KW-1185">Reference proteome</keyword>
<protein>
    <submittedName>
        <fullName evidence="1">Uncharacterized protein</fullName>
    </submittedName>
</protein>
<sequence length="539" mass="60909">SRKHRSYSWKDFKTDVIAKHPVFTENEIHFPVLDSHGHVDIDTTLELGCERDNSSEIVQHIASLLLKLESIYNVSGKCVDDLVEQLQFICTSSTQYIPKLVNDIFTKNNCAVDEAIKSFKEVYPTQTSVNLANVVIHHGTKYAAGMVLPYGSTGGLPDFVEISQIVIVDNNLSFIVKFLNSWYDEHFRAFMLDHSGKMTLLQHSELGDTYPLAAYFVEGKRMMDLVALKVIIEHRSEKLLLSSGIPSTVEQLHETVKETFGLIEDFTLHYLDEDFGDYFTLHSTNQIKHKGTIKVVIIPSIVLTLTENETNITHLNDSSSSATDSMDQTDGMSVSSQDTVLLSPRESPQRTLWPDAIKTDSTAIKDLMCRTFAHRRHDVISLQMSIEDIKDRWPVLFDVSQVSAEFQRITTLNLEPKFMSMLDFYSPKLLSMFQGKGCCRRATSGKNEYSTSDCSVLQSGIPIQRKREVVIRCLIDHLGEDASALIKDFELLKKKFDPETQSSADRPLFDPETQSPLIVLCSIRKPNLPLIVLSSRANF</sequence>
<dbReference type="Proteomes" id="UP000518266">
    <property type="component" value="Unassembled WGS sequence"/>
</dbReference>
<dbReference type="AlphaFoldDB" id="A0A7J5XL50"/>
<gene>
    <name evidence="1" type="ORF">F7725_009459</name>
</gene>
<name>A0A7J5XL50_DISMA</name>
<dbReference type="PANTHER" id="PTHR31025:SF19">
    <property type="entry name" value="SI:CH73-42K18.1-RELATED"/>
    <property type="match status" value="1"/>
</dbReference>
<evidence type="ECO:0000313" key="2">
    <source>
        <dbReference type="Proteomes" id="UP000518266"/>
    </source>
</evidence>
<dbReference type="PANTHER" id="PTHR31025">
    <property type="entry name" value="SI:CH211-196P9.1-RELATED"/>
    <property type="match status" value="1"/>
</dbReference>
<evidence type="ECO:0000313" key="1">
    <source>
        <dbReference type="EMBL" id="KAF3837691.1"/>
    </source>
</evidence>
<dbReference type="OrthoDB" id="8999651at2759"/>
<proteinExistence type="predicted"/>
<reference evidence="1 2" key="1">
    <citation type="submission" date="2020-03" db="EMBL/GenBank/DDBJ databases">
        <title>Dissostichus mawsoni Genome sequencing and assembly.</title>
        <authorList>
            <person name="Park H."/>
        </authorList>
    </citation>
    <scope>NUCLEOTIDE SEQUENCE [LARGE SCALE GENOMIC DNA]</scope>
    <source>
        <strain evidence="1">DM0001</strain>
        <tissue evidence="1">Muscle</tissue>
    </source>
</reference>
<organism evidence="1 2">
    <name type="scientific">Dissostichus mawsoni</name>
    <name type="common">Antarctic cod</name>
    <dbReference type="NCBI Taxonomy" id="36200"/>
    <lineage>
        <taxon>Eukaryota</taxon>
        <taxon>Metazoa</taxon>
        <taxon>Chordata</taxon>
        <taxon>Craniata</taxon>
        <taxon>Vertebrata</taxon>
        <taxon>Euteleostomi</taxon>
        <taxon>Actinopterygii</taxon>
        <taxon>Neopterygii</taxon>
        <taxon>Teleostei</taxon>
        <taxon>Neoteleostei</taxon>
        <taxon>Acanthomorphata</taxon>
        <taxon>Eupercaria</taxon>
        <taxon>Perciformes</taxon>
        <taxon>Notothenioidei</taxon>
        <taxon>Nototheniidae</taxon>
        <taxon>Dissostichus</taxon>
    </lineage>
</organism>
<accession>A0A7J5XL50</accession>
<dbReference type="EMBL" id="JAAKFY010000022">
    <property type="protein sequence ID" value="KAF3837691.1"/>
    <property type="molecule type" value="Genomic_DNA"/>
</dbReference>